<dbReference type="Pfam" id="PF13621">
    <property type="entry name" value="Cupin_8"/>
    <property type="match status" value="1"/>
</dbReference>
<evidence type="ECO:0000259" key="2">
    <source>
        <dbReference type="PROSITE" id="PS51184"/>
    </source>
</evidence>
<evidence type="ECO:0000313" key="3">
    <source>
        <dbReference type="EMBL" id="KAK3287050.1"/>
    </source>
</evidence>
<keyword evidence="4" id="KW-1185">Reference proteome</keyword>
<gene>
    <name evidence="3" type="ORF">CYMTET_5413</name>
</gene>
<evidence type="ECO:0000313" key="4">
    <source>
        <dbReference type="Proteomes" id="UP001190700"/>
    </source>
</evidence>
<name>A0AAE0GZ47_9CHLO</name>
<comment type="similarity">
    <text evidence="1">Belongs to the JARID1 histone demethylase family.</text>
</comment>
<proteinExistence type="inferred from homology"/>
<dbReference type="PANTHER" id="PTHR12461:SF105">
    <property type="entry name" value="HYPOXIA-INDUCIBLE FACTOR 1-ALPHA INHIBITOR"/>
    <property type="match status" value="1"/>
</dbReference>
<sequence length="128" mass="14179">MARAVRGAEVNRLQRHGGSALEVQVQRGSGGSVRLKGSHSSPVVGRKYIRLLPPSATEALAPHSQDSRSSNASQIDIRCPDLAHYPAYAQAPYMDCILKSGEMLYIPPRWWHYVQSLDISCSVSFWWG</sequence>
<feature type="domain" description="JmjC" evidence="2">
    <location>
        <begin position="1"/>
        <end position="128"/>
    </location>
</feature>
<dbReference type="InterPro" id="IPR003347">
    <property type="entry name" value="JmjC_dom"/>
</dbReference>
<dbReference type="InterPro" id="IPR014710">
    <property type="entry name" value="RmlC-like_jellyroll"/>
</dbReference>
<dbReference type="PANTHER" id="PTHR12461">
    <property type="entry name" value="HYPOXIA-INDUCIBLE FACTOR 1 ALPHA INHIBITOR-RELATED"/>
    <property type="match status" value="1"/>
</dbReference>
<reference evidence="3 4" key="1">
    <citation type="journal article" date="2015" name="Genome Biol. Evol.">
        <title>Comparative Genomics of a Bacterivorous Green Alga Reveals Evolutionary Causalities and Consequences of Phago-Mixotrophic Mode of Nutrition.</title>
        <authorList>
            <person name="Burns J.A."/>
            <person name="Paasch A."/>
            <person name="Narechania A."/>
            <person name="Kim E."/>
        </authorList>
    </citation>
    <scope>NUCLEOTIDE SEQUENCE [LARGE SCALE GENOMIC DNA]</scope>
    <source>
        <strain evidence="3 4">PLY_AMNH</strain>
    </source>
</reference>
<comment type="caution">
    <text evidence="3">The sequence shown here is derived from an EMBL/GenBank/DDBJ whole genome shotgun (WGS) entry which is preliminary data.</text>
</comment>
<dbReference type="EMBL" id="LGRX02001032">
    <property type="protein sequence ID" value="KAK3287050.1"/>
    <property type="molecule type" value="Genomic_DNA"/>
</dbReference>
<dbReference type="AlphaFoldDB" id="A0AAE0GZ47"/>
<dbReference type="InterPro" id="IPR041667">
    <property type="entry name" value="Cupin_8"/>
</dbReference>
<dbReference type="Proteomes" id="UP001190700">
    <property type="component" value="Unassembled WGS sequence"/>
</dbReference>
<dbReference type="SUPFAM" id="SSF51197">
    <property type="entry name" value="Clavaminate synthase-like"/>
    <property type="match status" value="1"/>
</dbReference>
<dbReference type="PROSITE" id="PS51184">
    <property type="entry name" value="JMJC"/>
    <property type="match status" value="1"/>
</dbReference>
<evidence type="ECO:0000256" key="1">
    <source>
        <dbReference type="ARBA" id="ARBA00006801"/>
    </source>
</evidence>
<organism evidence="3 4">
    <name type="scientific">Cymbomonas tetramitiformis</name>
    <dbReference type="NCBI Taxonomy" id="36881"/>
    <lineage>
        <taxon>Eukaryota</taxon>
        <taxon>Viridiplantae</taxon>
        <taxon>Chlorophyta</taxon>
        <taxon>Pyramimonadophyceae</taxon>
        <taxon>Pyramimonadales</taxon>
        <taxon>Pyramimonadaceae</taxon>
        <taxon>Cymbomonas</taxon>
    </lineage>
</organism>
<dbReference type="Gene3D" id="2.60.120.10">
    <property type="entry name" value="Jelly Rolls"/>
    <property type="match status" value="1"/>
</dbReference>
<protein>
    <recommendedName>
        <fullName evidence="2">JmjC domain-containing protein</fullName>
    </recommendedName>
</protein>
<accession>A0AAE0GZ47</accession>